<dbReference type="AlphaFoldDB" id="A0AAV4S441"/>
<reference evidence="1 2" key="1">
    <citation type="submission" date="2021-06" db="EMBL/GenBank/DDBJ databases">
        <title>Caerostris extrusa draft genome.</title>
        <authorList>
            <person name="Kono N."/>
            <person name="Arakawa K."/>
        </authorList>
    </citation>
    <scope>NUCLEOTIDE SEQUENCE [LARGE SCALE GENOMIC DNA]</scope>
</reference>
<evidence type="ECO:0000313" key="1">
    <source>
        <dbReference type="EMBL" id="GIY27961.1"/>
    </source>
</evidence>
<name>A0AAV4S441_CAEEX</name>
<evidence type="ECO:0000313" key="2">
    <source>
        <dbReference type="Proteomes" id="UP001054945"/>
    </source>
</evidence>
<organism evidence="1 2">
    <name type="scientific">Caerostris extrusa</name>
    <name type="common">Bark spider</name>
    <name type="synonym">Caerostris bankana</name>
    <dbReference type="NCBI Taxonomy" id="172846"/>
    <lineage>
        <taxon>Eukaryota</taxon>
        <taxon>Metazoa</taxon>
        <taxon>Ecdysozoa</taxon>
        <taxon>Arthropoda</taxon>
        <taxon>Chelicerata</taxon>
        <taxon>Arachnida</taxon>
        <taxon>Araneae</taxon>
        <taxon>Araneomorphae</taxon>
        <taxon>Entelegynae</taxon>
        <taxon>Araneoidea</taxon>
        <taxon>Araneidae</taxon>
        <taxon>Caerostris</taxon>
    </lineage>
</organism>
<protein>
    <submittedName>
        <fullName evidence="1">Uncharacterized protein</fullName>
    </submittedName>
</protein>
<accession>A0AAV4S441</accession>
<sequence>MARDFAVLRVDCWAYLFLGCLLEFRRVQRSIGVYVEDGTYASIAAKDVHQGVVGEKRLAQFPLVLEEGHGAPGPLGRARDAGLDGGHESLQVSLVGRHHRHLHQGELRGQVGKVALPLG</sequence>
<proteinExistence type="predicted"/>
<dbReference type="Proteomes" id="UP001054945">
    <property type="component" value="Unassembled WGS sequence"/>
</dbReference>
<dbReference type="EMBL" id="BPLR01008885">
    <property type="protein sequence ID" value="GIY27961.1"/>
    <property type="molecule type" value="Genomic_DNA"/>
</dbReference>
<gene>
    <name evidence="1" type="ORF">CEXT_408811</name>
</gene>
<comment type="caution">
    <text evidence="1">The sequence shown here is derived from an EMBL/GenBank/DDBJ whole genome shotgun (WGS) entry which is preliminary data.</text>
</comment>
<keyword evidence="2" id="KW-1185">Reference proteome</keyword>